<evidence type="ECO:0000313" key="2">
    <source>
        <dbReference type="EMBL" id="NHZ93667.1"/>
    </source>
</evidence>
<protein>
    <submittedName>
        <fullName evidence="2">Uncharacterized protein</fullName>
    </submittedName>
</protein>
<comment type="caution">
    <text evidence="2">The sequence shown here is derived from an EMBL/GenBank/DDBJ whole genome shotgun (WGS) entry which is preliminary data.</text>
</comment>
<organism evidence="2 3">
    <name type="scientific">Massilia mucilaginosa</name>
    <dbReference type="NCBI Taxonomy" id="2609282"/>
    <lineage>
        <taxon>Bacteria</taxon>
        <taxon>Pseudomonadati</taxon>
        <taxon>Pseudomonadota</taxon>
        <taxon>Betaproteobacteria</taxon>
        <taxon>Burkholderiales</taxon>
        <taxon>Oxalobacteraceae</taxon>
        <taxon>Telluria group</taxon>
        <taxon>Massilia</taxon>
    </lineage>
</organism>
<dbReference type="EMBL" id="WHJH01000084">
    <property type="protein sequence ID" value="NHZ93667.1"/>
    <property type="molecule type" value="Genomic_DNA"/>
</dbReference>
<feature type="region of interest" description="Disordered" evidence="1">
    <location>
        <begin position="14"/>
        <end position="41"/>
    </location>
</feature>
<gene>
    <name evidence="2" type="ORF">F2P45_32410</name>
</gene>
<evidence type="ECO:0000313" key="3">
    <source>
        <dbReference type="Proteomes" id="UP000609726"/>
    </source>
</evidence>
<evidence type="ECO:0000256" key="1">
    <source>
        <dbReference type="SAM" id="MobiDB-lite"/>
    </source>
</evidence>
<sequence>MVMHDGGRIKWQVTFFSKRPRSTAPPSENKSTLESDADRQPAASSIAIAAGDIISKSIDSPIHILSIRANQCLRTRKQRMSIKANMIMTFPPSNISAKIISGVFRQQSKT</sequence>
<reference evidence="2 3" key="1">
    <citation type="submission" date="2019-10" db="EMBL/GenBank/DDBJ databases">
        <title>Taxonomy of Antarctic Massilia spp.: description of Massilia rubra sp. nov., Massilia aquatica sp. nov., Massilia mucilaginosa sp. nov., Massilia frigida sp. nov. isolated from streams, lakes and regoliths.</title>
        <authorList>
            <person name="Holochova P."/>
            <person name="Sedlacek I."/>
            <person name="Kralova S."/>
            <person name="Maslanova I."/>
            <person name="Busse H.-J."/>
            <person name="Stankova E."/>
            <person name="Vrbovska V."/>
            <person name="Kovarovic V."/>
            <person name="Bartak M."/>
            <person name="Svec P."/>
            <person name="Pantucek R."/>
        </authorList>
    </citation>
    <scope>NUCLEOTIDE SEQUENCE [LARGE SCALE GENOMIC DNA]</scope>
    <source>
        <strain evidence="2 3">CCM 8733</strain>
    </source>
</reference>
<accession>A0ABX0P318</accession>
<dbReference type="Proteomes" id="UP000609726">
    <property type="component" value="Unassembled WGS sequence"/>
</dbReference>
<name>A0ABX0P318_9BURK</name>
<keyword evidence="3" id="KW-1185">Reference proteome</keyword>
<proteinExistence type="predicted"/>